<sequence>MTSTNKFLALLFHLVCATFAEFAGPYELIPLEFGKCSPSDCEETKIFFTNYKIRKLNRTSYFYSGELNLTIPWSDDVKMMVDISTWGNGGWKPNFYNWEVGGLCSGLEKYTLKFKNDLFSFLHHPCPVPVGVYNITNLNLSQASERLKTLVYGKFKAMAKGYDQTGKCVMCWNFVCNCIPKKKKNT</sequence>
<accession>A0A8I6REE2</accession>
<dbReference type="AlphaFoldDB" id="A0A8I6REE2"/>
<evidence type="ECO:0000313" key="4">
    <source>
        <dbReference type="Proteomes" id="UP000494040"/>
    </source>
</evidence>
<protein>
    <submittedName>
        <fullName evidence="3">Uncharacterized protein</fullName>
    </submittedName>
</protein>
<evidence type="ECO:0000256" key="2">
    <source>
        <dbReference type="SAM" id="SignalP"/>
    </source>
</evidence>
<dbReference type="OrthoDB" id="6611940at2759"/>
<dbReference type="EnsemblMetazoa" id="XM_014385431.2">
    <property type="protein sequence ID" value="XP_014240917.1"/>
    <property type="gene ID" value="LOC106661790"/>
</dbReference>
<feature type="chain" id="PRO_5035202507" evidence="2">
    <location>
        <begin position="21"/>
        <end position="186"/>
    </location>
</feature>
<dbReference type="PANTHER" id="PTHR21112">
    <property type="entry name" value="CHEMOSENSORY PROTEIN A 29A-RELATED"/>
    <property type="match status" value="1"/>
</dbReference>
<dbReference type="InterPro" id="IPR036846">
    <property type="entry name" value="GM2-AP_sf"/>
</dbReference>
<dbReference type="Proteomes" id="UP000494040">
    <property type="component" value="Unassembled WGS sequence"/>
</dbReference>
<reference evidence="3" key="1">
    <citation type="submission" date="2022-01" db="UniProtKB">
        <authorList>
            <consortium name="EnsemblMetazoa"/>
        </authorList>
    </citation>
    <scope>IDENTIFICATION</scope>
</reference>
<dbReference type="KEGG" id="clec:106661790"/>
<keyword evidence="4" id="KW-1185">Reference proteome</keyword>
<evidence type="ECO:0000313" key="3">
    <source>
        <dbReference type="EnsemblMetazoa" id="XP_014240917.1"/>
    </source>
</evidence>
<keyword evidence="1 2" id="KW-0732">Signal</keyword>
<evidence type="ECO:0000256" key="1">
    <source>
        <dbReference type="ARBA" id="ARBA00022729"/>
    </source>
</evidence>
<proteinExistence type="predicted"/>
<dbReference type="RefSeq" id="XP_014240917.1">
    <property type="nucleotide sequence ID" value="XM_014385431.2"/>
</dbReference>
<name>A0A8I6REE2_CIMLE</name>
<dbReference type="GeneID" id="106661790"/>
<feature type="signal peptide" evidence="2">
    <location>
        <begin position="1"/>
        <end position="20"/>
    </location>
</feature>
<dbReference type="PANTHER" id="PTHR21112:SF0">
    <property type="entry name" value="CHEMOSENSORY PROTEIN A 29A-RELATED"/>
    <property type="match status" value="1"/>
</dbReference>
<dbReference type="Gene3D" id="2.70.220.10">
    <property type="entry name" value="Ganglioside GM2 activator"/>
    <property type="match status" value="1"/>
</dbReference>
<organism evidence="3 4">
    <name type="scientific">Cimex lectularius</name>
    <name type="common">Bed bug</name>
    <name type="synonym">Acanthia lectularia</name>
    <dbReference type="NCBI Taxonomy" id="79782"/>
    <lineage>
        <taxon>Eukaryota</taxon>
        <taxon>Metazoa</taxon>
        <taxon>Ecdysozoa</taxon>
        <taxon>Arthropoda</taxon>
        <taxon>Hexapoda</taxon>
        <taxon>Insecta</taxon>
        <taxon>Pterygota</taxon>
        <taxon>Neoptera</taxon>
        <taxon>Paraneoptera</taxon>
        <taxon>Hemiptera</taxon>
        <taxon>Heteroptera</taxon>
        <taxon>Panheteroptera</taxon>
        <taxon>Cimicomorpha</taxon>
        <taxon>Cimicidae</taxon>
        <taxon>Cimex</taxon>
    </lineage>
</organism>